<accession>G4NIM3</accession>
<dbReference type="Proteomes" id="UP000009058">
    <property type="component" value="Chromosome 6"/>
</dbReference>
<keyword evidence="1" id="KW-0472">Membrane</keyword>
<evidence type="ECO:0000313" key="2">
    <source>
        <dbReference type="EMBL" id="EHA48083.1"/>
    </source>
</evidence>
<sequence length="130" mass="14701">MDRMTGRLDSCTTLHFLPRYLGQIVLACSLVCPRAVCLSLIWRFCQSRTYQSTTSPTPEAQASVSSKLGSQPARSFATCRLFFFFFFAGTCSFARFECNEMLCLPIIRVRAEMKLSISPRPLYLSAFCQP</sequence>
<name>G4NIM3_PYRO7</name>
<dbReference type="KEGG" id="mgr:MGG_17844"/>
<organism evidence="2 3">
    <name type="scientific">Pyricularia oryzae (strain 70-15 / ATCC MYA-4617 / FGSC 8958)</name>
    <name type="common">Rice blast fungus</name>
    <name type="synonym">Magnaporthe oryzae</name>
    <dbReference type="NCBI Taxonomy" id="242507"/>
    <lineage>
        <taxon>Eukaryota</taxon>
        <taxon>Fungi</taxon>
        <taxon>Dikarya</taxon>
        <taxon>Ascomycota</taxon>
        <taxon>Pezizomycotina</taxon>
        <taxon>Sordariomycetes</taxon>
        <taxon>Sordariomycetidae</taxon>
        <taxon>Magnaporthales</taxon>
        <taxon>Pyriculariaceae</taxon>
        <taxon>Pyricularia</taxon>
    </lineage>
</organism>
<evidence type="ECO:0000313" key="3">
    <source>
        <dbReference type="Proteomes" id="UP000009058"/>
    </source>
</evidence>
<keyword evidence="1" id="KW-1133">Transmembrane helix</keyword>
<evidence type="ECO:0000256" key="1">
    <source>
        <dbReference type="SAM" id="Phobius"/>
    </source>
</evidence>
<reference key="2">
    <citation type="submission" date="2011-05" db="EMBL/GenBank/DDBJ databases">
        <title>The Genome Sequence of Magnaporthe oryzae 70-15.</title>
        <authorList>
            <consortium name="The Broad Institute Genome Sequencing Platform"/>
            <person name="Ma L.-J."/>
            <person name="Dead R."/>
            <person name="Young S.K."/>
            <person name="Zeng Q."/>
            <person name="Gargeya S."/>
            <person name="Fitzgerald M."/>
            <person name="Haas B."/>
            <person name="Abouelleil A."/>
            <person name="Alvarado L."/>
            <person name="Arachchi H.M."/>
            <person name="Berlin A."/>
            <person name="Brown A."/>
            <person name="Chapman S.B."/>
            <person name="Chen Z."/>
            <person name="Dunbar C."/>
            <person name="Freedman E."/>
            <person name="Gearin G."/>
            <person name="Gellesch M."/>
            <person name="Goldberg J."/>
            <person name="Griggs A."/>
            <person name="Gujja S."/>
            <person name="Heiman D."/>
            <person name="Howarth C."/>
            <person name="Larson L."/>
            <person name="Lui A."/>
            <person name="MacDonald P.J.P."/>
            <person name="Mehta T."/>
            <person name="Montmayeur A."/>
            <person name="Murphy C."/>
            <person name="Neiman D."/>
            <person name="Pearson M."/>
            <person name="Priest M."/>
            <person name="Roberts A."/>
            <person name="Saif S."/>
            <person name="Shea T."/>
            <person name="Shenoy N."/>
            <person name="Sisk P."/>
            <person name="Stolte C."/>
            <person name="Sykes S."/>
            <person name="Yandava C."/>
            <person name="Wortman J."/>
            <person name="Nusbaum C."/>
            <person name="Birren B."/>
        </authorList>
    </citation>
    <scope>NUCLEOTIDE SEQUENCE</scope>
    <source>
        <strain>70-15</strain>
    </source>
</reference>
<feature type="transmembrane region" description="Helical" evidence="1">
    <location>
        <begin position="20"/>
        <end position="42"/>
    </location>
</feature>
<dbReference type="AlphaFoldDB" id="G4NIM3"/>
<proteinExistence type="predicted"/>
<keyword evidence="1" id="KW-0812">Transmembrane</keyword>
<keyword evidence="3" id="KW-1185">Reference proteome</keyword>
<gene>
    <name evidence="2" type="ORF">MGG_17844</name>
</gene>
<dbReference type="GeneID" id="12987344"/>
<dbReference type="InParanoid" id="G4NIM3"/>
<protein>
    <submittedName>
        <fullName evidence="2">Uncharacterized protein</fullName>
    </submittedName>
</protein>
<dbReference type="EMBL" id="CM001236">
    <property type="protein sequence ID" value="EHA48083.1"/>
    <property type="molecule type" value="Genomic_DNA"/>
</dbReference>
<dbReference type="RefSeq" id="XP_003720450.1">
    <property type="nucleotide sequence ID" value="XM_003720402.1"/>
</dbReference>
<dbReference type="VEuPathDB" id="FungiDB:MGG_17844"/>
<dbReference type="HOGENOM" id="CLU_1938582_0_0_1"/>
<reference evidence="2 3" key="1">
    <citation type="journal article" date="2005" name="Nature">
        <title>The genome sequence of the rice blast fungus Magnaporthe grisea.</title>
        <authorList>
            <person name="Dean R.A."/>
            <person name="Talbot N.J."/>
            <person name="Ebbole D.J."/>
            <person name="Farman M.L."/>
            <person name="Mitchell T.K."/>
            <person name="Orbach M.J."/>
            <person name="Thon M."/>
            <person name="Kulkarni R."/>
            <person name="Xu J.R."/>
            <person name="Pan H."/>
            <person name="Read N.D."/>
            <person name="Lee Y.H."/>
            <person name="Carbone I."/>
            <person name="Brown D."/>
            <person name="Oh Y.Y."/>
            <person name="Donofrio N."/>
            <person name="Jeong J.S."/>
            <person name="Soanes D.M."/>
            <person name="Djonovic S."/>
            <person name="Kolomiets E."/>
            <person name="Rehmeyer C."/>
            <person name="Li W."/>
            <person name="Harding M."/>
            <person name="Kim S."/>
            <person name="Lebrun M.H."/>
            <person name="Bohnert H."/>
            <person name="Coughlan S."/>
            <person name="Butler J."/>
            <person name="Calvo S."/>
            <person name="Ma L.J."/>
            <person name="Nicol R."/>
            <person name="Purcell S."/>
            <person name="Nusbaum C."/>
            <person name="Galagan J.E."/>
            <person name="Birren B.W."/>
        </authorList>
    </citation>
    <scope>NUCLEOTIDE SEQUENCE [LARGE SCALE GENOMIC DNA]</scope>
    <source>
        <strain evidence="3">70-15 / ATCC MYA-4617 / FGSC 8958</strain>
    </source>
</reference>